<dbReference type="GO" id="GO:0098552">
    <property type="term" value="C:side of membrane"/>
    <property type="evidence" value="ECO:0007669"/>
    <property type="project" value="UniProtKB-ARBA"/>
</dbReference>
<feature type="transmembrane region" description="Helical" evidence="3">
    <location>
        <begin position="6"/>
        <end position="27"/>
    </location>
</feature>
<dbReference type="PANTHER" id="PTHR10264">
    <property type="entry name" value="BAND 7 PROTEIN-RELATED"/>
    <property type="match status" value="1"/>
</dbReference>
<evidence type="ECO:0000259" key="4">
    <source>
        <dbReference type="SMART" id="SM00244"/>
    </source>
</evidence>
<dbReference type="EMBL" id="FNKX01000002">
    <property type="protein sequence ID" value="SDR45202.1"/>
    <property type="molecule type" value="Genomic_DNA"/>
</dbReference>
<organism evidence="5 6">
    <name type="scientific">Paraburkholderia tuberum</name>
    <dbReference type="NCBI Taxonomy" id="157910"/>
    <lineage>
        <taxon>Bacteria</taxon>
        <taxon>Pseudomonadati</taxon>
        <taxon>Pseudomonadota</taxon>
        <taxon>Betaproteobacteria</taxon>
        <taxon>Burkholderiales</taxon>
        <taxon>Burkholderiaceae</taxon>
        <taxon>Paraburkholderia</taxon>
    </lineage>
</organism>
<comment type="similarity">
    <text evidence="2">Belongs to the band 7/mec-2 family.</text>
</comment>
<dbReference type="SUPFAM" id="SSF117892">
    <property type="entry name" value="Band 7/SPFH domain"/>
    <property type="match status" value="1"/>
</dbReference>
<dbReference type="CDD" id="cd08826">
    <property type="entry name" value="SPFH_eoslipins_u1"/>
    <property type="match status" value="1"/>
</dbReference>
<dbReference type="InterPro" id="IPR043202">
    <property type="entry name" value="Band-7_stomatin-like"/>
</dbReference>
<proteinExistence type="inferred from homology"/>
<evidence type="ECO:0000256" key="3">
    <source>
        <dbReference type="SAM" id="Phobius"/>
    </source>
</evidence>
<evidence type="ECO:0000313" key="5">
    <source>
        <dbReference type="EMBL" id="SDR45202.1"/>
    </source>
</evidence>
<dbReference type="GO" id="GO:0005886">
    <property type="term" value="C:plasma membrane"/>
    <property type="evidence" value="ECO:0007669"/>
    <property type="project" value="InterPro"/>
</dbReference>
<evidence type="ECO:0000313" key="6">
    <source>
        <dbReference type="Proteomes" id="UP000199365"/>
    </source>
</evidence>
<dbReference type="InterPro" id="IPR001972">
    <property type="entry name" value="Stomatin_HflK_fam"/>
</dbReference>
<name>A0A1H1J5I7_9BURK</name>
<reference evidence="6" key="1">
    <citation type="submission" date="2016-10" db="EMBL/GenBank/DDBJ databases">
        <authorList>
            <person name="Varghese N."/>
            <person name="Submissions S."/>
        </authorList>
    </citation>
    <scope>NUCLEOTIDE SEQUENCE [LARGE SCALE GENOMIC DNA]</scope>
    <source>
        <strain evidence="6">DUS833</strain>
    </source>
</reference>
<sequence length="256" mass="28735">MIGFTFGFGSILILLVVVLIASSVRIFREYERGVVFMLGRFWKVKGPGLVLIIPIVQQAVRMDLRTIVFDVPTQDVITRDNVSVKVNAVVYFRVVDPEKAVIQVARYFEATSQLAQTTLRAVLGKHDLDQLLSEREQLNTDIQKVLDSQTDAWGIKVSIVEIKHVDINETMIRAIARQAEAERERRAKVIHAEGELQASKQLLEAAQTLARQPQAMQLRYLQTLVTIAADKNSTIVFPLPIDLVSAGLERFNKPSA</sequence>
<gene>
    <name evidence="5" type="ORF">SAMN05445850_4206</name>
</gene>
<dbReference type="Gene3D" id="6.10.250.2090">
    <property type="match status" value="1"/>
</dbReference>
<dbReference type="Pfam" id="PF01145">
    <property type="entry name" value="Band_7"/>
    <property type="match status" value="1"/>
</dbReference>
<protein>
    <submittedName>
        <fullName evidence="5">SPFH domain, Band 7 family protein</fullName>
    </submittedName>
</protein>
<dbReference type="FunFam" id="3.30.479.30:FF:000004">
    <property type="entry name" value="Putative membrane protease family, stomatin"/>
    <property type="match status" value="1"/>
</dbReference>
<dbReference type="Gene3D" id="3.30.479.30">
    <property type="entry name" value="Band 7 domain"/>
    <property type="match status" value="1"/>
</dbReference>
<keyword evidence="3" id="KW-0472">Membrane</keyword>
<dbReference type="InterPro" id="IPR001107">
    <property type="entry name" value="Band_7"/>
</dbReference>
<evidence type="ECO:0000256" key="1">
    <source>
        <dbReference type="ARBA" id="ARBA00004167"/>
    </source>
</evidence>
<feature type="domain" description="Band 7" evidence="4">
    <location>
        <begin position="22"/>
        <end position="179"/>
    </location>
</feature>
<dbReference type="Proteomes" id="UP000199365">
    <property type="component" value="Unassembled WGS sequence"/>
</dbReference>
<dbReference type="SMART" id="SM00244">
    <property type="entry name" value="PHB"/>
    <property type="match status" value="1"/>
</dbReference>
<dbReference type="PRINTS" id="PR00721">
    <property type="entry name" value="STOMATIN"/>
</dbReference>
<accession>A0A1H1J5I7</accession>
<dbReference type="STRING" id="157910.SAMN05445850_4206"/>
<keyword evidence="3" id="KW-0812">Transmembrane</keyword>
<dbReference type="PANTHER" id="PTHR10264:SF19">
    <property type="entry name" value="AT06885P-RELATED"/>
    <property type="match status" value="1"/>
</dbReference>
<dbReference type="AlphaFoldDB" id="A0A1H1J5I7"/>
<dbReference type="InterPro" id="IPR036013">
    <property type="entry name" value="Band_7/SPFH_dom_sf"/>
</dbReference>
<keyword evidence="6" id="KW-1185">Reference proteome</keyword>
<dbReference type="RefSeq" id="WP_090806531.1">
    <property type="nucleotide sequence ID" value="NZ_FNKX01000002.1"/>
</dbReference>
<evidence type="ECO:0000256" key="2">
    <source>
        <dbReference type="ARBA" id="ARBA00008164"/>
    </source>
</evidence>
<comment type="subcellular location">
    <subcellularLocation>
        <location evidence="1">Membrane</location>
        <topology evidence="1">Single-pass membrane protein</topology>
    </subcellularLocation>
</comment>
<keyword evidence="3" id="KW-1133">Transmembrane helix</keyword>